<evidence type="ECO:0000313" key="1">
    <source>
        <dbReference type="EMBL" id="MDQ8834115.1"/>
    </source>
</evidence>
<evidence type="ECO:0000313" key="2">
    <source>
        <dbReference type="Proteomes" id="UP001228446"/>
    </source>
</evidence>
<sequence length="105" mass="12799">MKIYYRPRYDWLKRDEKFAEKILGNPKSHWVYDMEHDVLCVVTLGDHIGAVRFIAKRFYGLSRIYREEIPRWQEIIANNMIFHNAMVDDAEHYAGYLPRKYRDED</sequence>
<name>A0ABU1B6A5_9STRE</name>
<comment type="caution">
    <text evidence="1">The sequence shown here is derived from an EMBL/GenBank/DDBJ whole genome shotgun (WGS) entry which is preliminary data.</text>
</comment>
<keyword evidence="2" id="KW-1185">Reference proteome</keyword>
<dbReference type="EMBL" id="JAVIBX010000063">
    <property type="protein sequence ID" value="MDQ8834115.1"/>
    <property type="molecule type" value="Genomic_DNA"/>
</dbReference>
<dbReference type="Proteomes" id="UP001228446">
    <property type="component" value="Unassembled WGS sequence"/>
</dbReference>
<organism evidence="1 2">
    <name type="scientific">Streptococcus ruminantium</name>
    <dbReference type="NCBI Taxonomy" id="1917441"/>
    <lineage>
        <taxon>Bacteria</taxon>
        <taxon>Bacillati</taxon>
        <taxon>Bacillota</taxon>
        <taxon>Bacilli</taxon>
        <taxon>Lactobacillales</taxon>
        <taxon>Streptococcaceae</taxon>
        <taxon>Streptococcus</taxon>
    </lineage>
</organism>
<proteinExistence type="predicted"/>
<protein>
    <submittedName>
        <fullName evidence="1">Uncharacterized protein</fullName>
    </submittedName>
</protein>
<accession>A0ABU1B6A5</accession>
<gene>
    <name evidence="1" type="ORF">RFF62_10090</name>
</gene>
<reference evidence="1 2" key="1">
    <citation type="submission" date="2023-08" db="EMBL/GenBank/DDBJ databases">
        <title>Streptococcus ruminantium-associated sheep mastitis outbreak detected in Italy is distinct from bovine isolates.</title>
        <authorList>
            <person name="Rosa M.N."/>
            <person name="Vezina B."/>
            <person name="Tola S."/>
        </authorList>
    </citation>
    <scope>NUCLEOTIDE SEQUENCE [LARGE SCALE GENOMIC DNA]</scope>
    <source>
        <strain evidence="1 2">OM6730</strain>
    </source>
</reference>
<dbReference type="RefSeq" id="WP_308937861.1">
    <property type="nucleotide sequence ID" value="NZ_JAVIBQ010000036.1"/>
</dbReference>